<dbReference type="Gene3D" id="3.40.50.300">
    <property type="entry name" value="P-loop containing nucleotide triphosphate hydrolases"/>
    <property type="match status" value="1"/>
</dbReference>
<sequence>GMGGIGKTTLAGRVHHHHTVENHFEDNQVWITVGKESSKMNLLRSIIRRFSCPTTGQIEEMQEDELISSLRKHLKNKRYMVVLDDVW</sequence>
<reference evidence="3" key="1">
    <citation type="submission" date="2010-06" db="EMBL/GenBank/DDBJ databases">
        <title>Cloning and Characterization Analysis of NBS-LRR Type Disease Resistance Gene Analogs in Mango (Mangifera indica Linn.).</title>
        <authorList>
            <person name="Liu Y."/>
            <person name="Lei X."/>
            <person name="Yao Q."/>
        </authorList>
    </citation>
    <scope>NUCLEOTIDE SEQUENCE</scope>
</reference>
<feature type="non-terminal residue" evidence="3">
    <location>
        <position position="1"/>
    </location>
</feature>
<evidence type="ECO:0000256" key="1">
    <source>
        <dbReference type="ARBA" id="ARBA00022821"/>
    </source>
</evidence>
<dbReference type="Pfam" id="PF00931">
    <property type="entry name" value="NB-ARC"/>
    <property type="match status" value="1"/>
</dbReference>
<dbReference type="EMBL" id="HM446515">
    <property type="protein sequence ID" value="AEH49849.1"/>
    <property type="molecule type" value="Genomic_DNA"/>
</dbReference>
<dbReference type="AlphaFoldDB" id="F8QZ77"/>
<gene>
    <name evidence="3" type="primary">MRNBS9</name>
</gene>
<keyword evidence="1" id="KW-0611">Plant defense</keyword>
<protein>
    <submittedName>
        <fullName evidence="3">NBS-LRR disease resistance protein</fullName>
    </submittedName>
</protein>
<accession>F8QZ77</accession>
<name>F8QZ77_MANIN</name>
<dbReference type="InterPro" id="IPR002182">
    <property type="entry name" value="NB-ARC"/>
</dbReference>
<evidence type="ECO:0000313" key="3">
    <source>
        <dbReference type="EMBL" id="AEH49849.1"/>
    </source>
</evidence>
<evidence type="ECO:0000259" key="2">
    <source>
        <dbReference type="Pfam" id="PF00931"/>
    </source>
</evidence>
<dbReference type="InterPro" id="IPR027417">
    <property type="entry name" value="P-loop_NTPase"/>
</dbReference>
<proteinExistence type="predicted"/>
<feature type="domain" description="NB-ARC" evidence="2">
    <location>
        <begin position="1"/>
        <end position="87"/>
    </location>
</feature>
<dbReference type="GO" id="GO:0006952">
    <property type="term" value="P:defense response"/>
    <property type="evidence" value="ECO:0007669"/>
    <property type="project" value="UniProtKB-KW"/>
</dbReference>
<dbReference type="SUPFAM" id="SSF52540">
    <property type="entry name" value="P-loop containing nucleoside triphosphate hydrolases"/>
    <property type="match status" value="1"/>
</dbReference>
<feature type="non-terminal residue" evidence="3">
    <location>
        <position position="87"/>
    </location>
</feature>
<dbReference type="PANTHER" id="PTHR36766">
    <property type="entry name" value="PLANT BROAD-SPECTRUM MILDEW RESISTANCE PROTEIN RPW8"/>
    <property type="match status" value="1"/>
</dbReference>
<dbReference type="GO" id="GO:0043531">
    <property type="term" value="F:ADP binding"/>
    <property type="evidence" value="ECO:0007669"/>
    <property type="project" value="InterPro"/>
</dbReference>
<organism evidence="3">
    <name type="scientific">Mangifera indica</name>
    <name type="common">Mango</name>
    <dbReference type="NCBI Taxonomy" id="29780"/>
    <lineage>
        <taxon>Eukaryota</taxon>
        <taxon>Viridiplantae</taxon>
        <taxon>Streptophyta</taxon>
        <taxon>Embryophyta</taxon>
        <taxon>Tracheophyta</taxon>
        <taxon>Spermatophyta</taxon>
        <taxon>Magnoliopsida</taxon>
        <taxon>eudicotyledons</taxon>
        <taxon>Gunneridae</taxon>
        <taxon>Pentapetalae</taxon>
        <taxon>rosids</taxon>
        <taxon>malvids</taxon>
        <taxon>Sapindales</taxon>
        <taxon>Anacardiaceae</taxon>
        <taxon>Mangifera</taxon>
    </lineage>
</organism>